<evidence type="ECO:0000256" key="1">
    <source>
        <dbReference type="SAM" id="Phobius"/>
    </source>
</evidence>
<dbReference type="RefSeq" id="WP_211354237.1">
    <property type="nucleotide sequence ID" value="NZ_BAABIJ010000001.1"/>
</dbReference>
<protein>
    <submittedName>
        <fullName evidence="2">Uncharacterized protein</fullName>
    </submittedName>
</protein>
<dbReference type="AlphaFoldDB" id="A0A562VA86"/>
<feature type="transmembrane region" description="Helical" evidence="1">
    <location>
        <begin position="33"/>
        <end position="51"/>
    </location>
</feature>
<keyword evidence="1" id="KW-0812">Transmembrane</keyword>
<evidence type="ECO:0000313" key="3">
    <source>
        <dbReference type="Proteomes" id="UP000321617"/>
    </source>
</evidence>
<keyword evidence="1" id="KW-0472">Membrane</keyword>
<sequence length="68" mass="7259">MNLKLLAWIALPIIGLVLVGIVVLNVVSWLLGWVFYLAIGAAAVGLALWGFSKLRNKVGGGTSRKAIR</sequence>
<feature type="transmembrane region" description="Helical" evidence="1">
    <location>
        <begin position="5"/>
        <end position="27"/>
    </location>
</feature>
<reference evidence="2 3" key="1">
    <citation type="journal article" date="2013" name="Stand. Genomic Sci.">
        <title>Genomic Encyclopedia of Type Strains, Phase I: The one thousand microbial genomes (KMG-I) project.</title>
        <authorList>
            <person name="Kyrpides N.C."/>
            <person name="Woyke T."/>
            <person name="Eisen J.A."/>
            <person name="Garrity G."/>
            <person name="Lilburn T.G."/>
            <person name="Beck B.J."/>
            <person name="Whitman W.B."/>
            <person name="Hugenholtz P."/>
            <person name="Klenk H.P."/>
        </authorList>
    </citation>
    <scope>NUCLEOTIDE SEQUENCE [LARGE SCALE GENOMIC DNA]</scope>
    <source>
        <strain evidence="2 3">DSM 45044</strain>
    </source>
</reference>
<name>A0A562VA86_9ACTN</name>
<accession>A0A562VA86</accession>
<keyword evidence="3" id="KW-1185">Reference proteome</keyword>
<evidence type="ECO:0000313" key="2">
    <source>
        <dbReference type="EMBL" id="TWJ14799.1"/>
    </source>
</evidence>
<dbReference type="EMBL" id="VLLL01000005">
    <property type="protein sequence ID" value="TWJ14799.1"/>
    <property type="molecule type" value="Genomic_DNA"/>
</dbReference>
<proteinExistence type="predicted"/>
<dbReference type="Proteomes" id="UP000321617">
    <property type="component" value="Unassembled WGS sequence"/>
</dbReference>
<gene>
    <name evidence="2" type="ORF">LX16_0491</name>
</gene>
<keyword evidence="1" id="KW-1133">Transmembrane helix</keyword>
<comment type="caution">
    <text evidence="2">The sequence shown here is derived from an EMBL/GenBank/DDBJ whole genome shotgun (WGS) entry which is preliminary data.</text>
</comment>
<organism evidence="2 3">
    <name type="scientific">Stackebrandtia albiflava</name>
    <dbReference type="NCBI Taxonomy" id="406432"/>
    <lineage>
        <taxon>Bacteria</taxon>
        <taxon>Bacillati</taxon>
        <taxon>Actinomycetota</taxon>
        <taxon>Actinomycetes</taxon>
        <taxon>Glycomycetales</taxon>
        <taxon>Glycomycetaceae</taxon>
        <taxon>Stackebrandtia</taxon>
    </lineage>
</organism>